<protein>
    <submittedName>
        <fullName evidence="1">Uncharacterized protein</fullName>
    </submittedName>
</protein>
<keyword evidence="2" id="KW-1185">Reference proteome</keyword>
<name>A0ABR7VXP0_9FLAO</name>
<dbReference type="Proteomes" id="UP000651837">
    <property type="component" value="Unassembled WGS sequence"/>
</dbReference>
<gene>
    <name evidence="1" type="ORF">HZY62_09030</name>
</gene>
<evidence type="ECO:0000313" key="2">
    <source>
        <dbReference type="Proteomes" id="UP000651837"/>
    </source>
</evidence>
<dbReference type="EMBL" id="JACWLN010000003">
    <property type="protein sequence ID" value="MBD1260728.1"/>
    <property type="molecule type" value="Genomic_DNA"/>
</dbReference>
<proteinExistence type="predicted"/>
<evidence type="ECO:0000313" key="1">
    <source>
        <dbReference type="EMBL" id="MBD1260728.1"/>
    </source>
</evidence>
<sequence>MTLSDMLRATSKKITAISGESGQLPVIARYHKLSLKLALGLSKNQEN</sequence>
<reference evidence="1 2" key="1">
    <citation type="submission" date="2020-07" db="EMBL/GenBank/DDBJ databases">
        <title>The draft genome sequence of Maribacter polysiphoniae KCTC 22021.</title>
        <authorList>
            <person name="Mu L."/>
        </authorList>
    </citation>
    <scope>NUCLEOTIDE SEQUENCE [LARGE SCALE GENOMIC DNA]</scope>
    <source>
        <strain evidence="1 2">KCTC 22021</strain>
    </source>
</reference>
<organism evidence="1 2">
    <name type="scientific">Maribacter polysiphoniae</name>
    <dbReference type="NCBI Taxonomy" id="429344"/>
    <lineage>
        <taxon>Bacteria</taxon>
        <taxon>Pseudomonadati</taxon>
        <taxon>Bacteroidota</taxon>
        <taxon>Flavobacteriia</taxon>
        <taxon>Flavobacteriales</taxon>
        <taxon>Flavobacteriaceae</taxon>
        <taxon>Maribacter</taxon>
    </lineage>
</organism>
<accession>A0ABR7VXP0</accession>
<comment type="caution">
    <text evidence="1">The sequence shown here is derived from an EMBL/GenBank/DDBJ whole genome shotgun (WGS) entry which is preliminary data.</text>
</comment>